<dbReference type="InterPro" id="IPR029056">
    <property type="entry name" value="Ribokinase-like"/>
</dbReference>
<feature type="domain" description="Cytidyltransferase-like" evidence="8">
    <location>
        <begin position="379"/>
        <end position="495"/>
    </location>
</feature>
<reference evidence="9 10" key="1">
    <citation type="submission" date="2022-03" db="EMBL/GenBank/DDBJ databases">
        <title>Sinomonas sp. isolated from a soil.</title>
        <authorList>
            <person name="Han J."/>
            <person name="Kim D.-U."/>
        </authorList>
    </citation>
    <scope>NUCLEOTIDE SEQUENCE [LARGE SCALE GENOMIC DNA]</scope>
    <source>
        <strain evidence="9 10">5-5</strain>
    </source>
</reference>
<dbReference type="PANTHER" id="PTHR46969:SF1">
    <property type="entry name" value="BIFUNCTIONAL PROTEIN HLDE"/>
    <property type="match status" value="1"/>
</dbReference>
<accession>A0ABS9U4W1</accession>
<dbReference type="NCBIfam" id="TIGR00125">
    <property type="entry name" value="cyt_tran_rel"/>
    <property type="match status" value="1"/>
</dbReference>
<feature type="region of interest" description="Disordered" evidence="6">
    <location>
        <begin position="324"/>
        <end position="353"/>
    </location>
</feature>
<dbReference type="PANTHER" id="PTHR46969">
    <property type="entry name" value="BIFUNCTIONAL PROTEIN HLDE"/>
    <property type="match status" value="1"/>
</dbReference>
<evidence type="ECO:0000259" key="7">
    <source>
        <dbReference type="Pfam" id="PF00294"/>
    </source>
</evidence>
<evidence type="ECO:0000256" key="6">
    <source>
        <dbReference type="SAM" id="MobiDB-lite"/>
    </source>
</evidence>
<evidence type="ECO:0000313" key="10">
    <source>
        <dbReference type="Proteomes" id="UP001202922"/>
    </source>
</evidence>
<dbReference type="PROSITE" id="PS00583">
    <property type="entry name" value="PFKB_KINASES_1"/>
    <property type="match status" value="1"/>
</dbReference>
<comment type="pathway">
    <text evidence="1">Bacterial outer membrane biogenesis; LPS core biosynthesis.</text>
</comment>
<feature type="domain" description="Carbohydrate kinase PfkB" evidence="7">
    <location>
        <begin position="16"/>
        <end position="315"/>
    </location>
</feature>
<evidence type="ECO:0000256" key="1">
    <source>
        <dbReference type="ARBA" id="ARBA00004713"/>
    </source>
</evidence>
<dbReference type="GO" id="GO:0016301">
    <property type="term" value="F:kinase activity"/>
    <property type="evidence" value="ECO:0007669"/>
    <property type="project" value="UniProtKB-KW"/>
</dbReference>
<dbReference type="InterPro" id="IPR002173">
    <property type="entry name" value="Carboh/pur_kinase_PfkB_CS"/>
</dbReference>
<keyword evidence="10" id="KW-1185">Reference proteome</keyword>
<evidence type="ECO:0000256" key="3">
    <source>
        <dbReference type="ARBA" id="ARBA00022777"/>
    </source>
</evidence>
<dbReference type="Proteomes" id="UP001202922">
    <property type="component" value="Unassembled WGS sequence"/>
</dbReference>
<evidence type="ECO:0000313" key="9">
    <source>
        <dbReference type="EMBL" id="MCH6471695.1"/>
    </source>
</evidence>
<dbReference type="Pfam" id="PF01467">
    <property type="entry name" value="CTP_transf_like"/>
    <property type="match status" value="1"/>
</dbReference>
<keyword evidence="2" id="KW-0808">Transferase</keyword>
<comment type="caution">
    <text evidence="9">The sequence shown here is derived from an EMBL/GenBank/DDBJ whole genome shotgun (WGS) entry which is preliminary data.</text>
</comment>
<gene>
    <name evidence="9" type="ORF">L0M17_17250</name>
</gene>
<proteinExistence type="predicted"/>
<evidence type="ECO:0000259" key="8">
    <source>
        <dbReference type="Pfam" id="PF01467"/>
    </source>
</evidence>
<dbReference type="InterPro" id="IPR004821">
    <property type="entry name" value="Cyt_trans-like"/>
</dbReference>
<evidence type="ECO:0000256" key="2">
    <source>
        <dbReference type="ARBA" id="ARBA00022679"/>
    </source>
</evidence>
<dbReference type="Gene3D" id="3.40.50.620">
    <property type="entry name" value="HUPs"/>
    <property type="match status" value="1"/>
</dbReference>
<dbReference type="RefSeq" id="WP_241055642.1">
    <property type="nucleotide sequence ID" value="NZ_JAKZBV010000001.1"/>
</dbReference>
<protein>
    <submittedName>
        <fullName evidence="9">PfkB family carbohydrate kinase</fullName>
    </submittedName>
</protein>
<dbReference type="Gene3D" id="3.40.1190.20">
    <property type="match status" value="1"/>
</dbReference>
<dbReference type="Pfam" id="PF00294">
    <property type="entry name" value="PfkB"/>
    <property type="match status" value="1"/>
</dbReference>
<sequence length="516" mass="54206">MGAEHLIETLRGKRPSVLVVGDILLDRRWEGTAERLCREGPVPVLDVDRTLDAPGGAANTAMNLAALGARVRLVGVAGDDEPGDALVARLEEAGVETESIVRLPGRTTSVKARLVADGQLLLRSDFCRPAEDDESREACERALAAFGDADAVVLCDYGLGALVALDRPAARERARALVVDARHPGGWASLHADVVTPNASEAAELLSSPVPRVDRITWAAEHAEEISRATGARHTLVTLDRDGTILLSADQTGHPSHTTRARPAPEQNAVGAGDTFVAGLVLGLAAGLAIDEAADVGQAAADVVVESPGTSICTSERLLAELEGTPRPTGAGNWGAGHPSTGTTAGEERALKRPTAVRTWEETRRAVEEAREAGFAVVLTNGVFDELHRGHTAFLDEAARHGGLLVVGVNSDESVRRLRGASPVVGEEDRAAVVAALGSVDCAVVFDSETAVPLIRELRPDVYVKGGDYLPGMLAEQSAVREVGGRLELLGYVERKTAPSQRGRHAVSNADRGELS</sequence>
<keyword evidence="4" id="KW-0511">Multifunctional enzyme</keyword>
<evidence type="ECO:0000256" key="5">
    <source>
        <dbReference type="ARBA" id="ARBA00023277"/>
    </source>
</evidence>
<organism evidence="9 10">
    <name type="scientific">Sinomonas terrae</name>
    <dbReference type="NCBI Taxonomy" id="2908838"/>
    <lineage>
        <taxon>Bacteria</taxon>
        <taxon>Bacillati</taxon>
        <taxon>Actinomycetota</taxon>
        <taxon>Actinomycetes</taxon>
        <taxon>Micrococcales</taxon>
        <taxon>Micrococcaceae</taxon>
        <taxon>Sinomonas</taxon>
    </lineage>
</organism>
<dbReference type="SUPFAM" id="SSF53613">
    <property type="entry name" value="Ribokinase-like"/>
    <property type="match status" value="1"/>
</dbReference>
<dbReference type="EMBL" id="JAKZBV010000001">
    <property type="protein sequence ID" value="MCH6471695.1"/>
    <property type="molecule type" value="Genomic_DNA"/>
</dbReference>
<evidence type="ECO:0000256" key="4">
    <source>
        <dbReference type="ARBA" id="ARBA00023268"/>
    </source>
</evidence>
<keyword evidence="5" id="KW-0119">Carbohydrate metabolism</keyword>
<name>A0ABS9U4W1_9MICC</name>
<dbReference type="SUPFAM" id="SSF52374">
    <property type="entry name" value="Nucleotidylyl transferase"/>
    <property type="match status" value="1"/>
</dbReference>
<dbReference type="InterPro" id="IPR011611">
    <property type="entry name" value="PfkB_dom"/>
</dbReference>
<keyword evidence="3 9" id="KW-0418">Kinase</keyword>
<dbReference type="InterPro" id="IPR014729">
    <property type="entry name" value="Rossmann-like_a/b/a_fold"/>
</dbReference>